<dbReference type="PANTHER" id="PTHR46082">
    <property type="entry name" value="ATP/GTP-BINDING PROTEIN-RELATED"/>
    <property type="match status" value="1"/>
</dbReference>
<name>A0A0C3B2U8_SERVB</name>
<dbReference type="Pfam" id="PF01734">
    <property type="entry name" value="Patatin"/>
    <property type="match status" value="1"/>
</dbReference>
<dbReference type="SUPFAM" id="SSF52151">
    <property type="entry name" value="FabD/lysophospholipase-like"/>
    <property type="match status" value="1"/>
</dbReference>
<keyword evidence="1" id="KW-0443">Lipid metabolism</keyword>
<dbReference type="SMART" id="SM00028">
    <property type="entry name" value="TPR"/>
    <property type="match status" value="6"/>
</dbReference>
<feature type="domain" description="PNPLA" evidence="4">
    <location>
        <begin position="10"/>
        <end position="207"/>
    </location>
</feature>
<gene>
    <name evidence="5" type="ORF">M408DRAFT_327421</name>
</gene>
<dbReference type="SUPFAM" id="SSF48452">
    <property type="entry name" value="TPR-like"/>
    <property type="match status" value="4"/>
</dbReference>
<dbReference type="PANTHER" id="PTHR46082:SF6">
    <property type="entry name" value="AAA+ ATPASE DOMAIN-CONTAINING PROTEIN-RELATED"/>
    <property type="match status" value="1"/>
</dbReference>
<evidence type="ECO:0000313" key="5">
    <source>
        <dbReference type="EMBL" id="KIM31130.1"/>
    </source>
</evidence>
<dbReference type="Gene3D" id="3.40.1090.10">
    <property type="entry name" value="Cytosolic phospholipase A2 catalytic domain"/>
    <property type="match status" value="1"/>
</dbReference>
<dbReference type="Pfam" id="PF13424">
    <property type="entry name" value="TPR_12"/>
    <property type="match status" value="5"/>
</dbReference>
<dbReference type="Pfam" id="PF13374">
    <property type="entry name" value="TPR_10"/>
    <property type="match status" value="1"/>
</dbReference>
<feature type="region of interest" description="Disordered" evidence="3">
    <location>
        <begin position="407"/>
        <end position="445"/>
    </location>
</feature>
<comment type="caution">
    <text evidence="2">Lacks conserved residue(s) required for the propagation of feature annotation.</text>
</comment>
<dbReference type="EMBL" id="KN824282">
    <property type="protein sequence ID" value="KIM31130.1"/>
    <property type="molecule type" value="Genomic_DNA"/>
</dbReference>
<dbReference type="InterPro" id="IPR019734">
    <property type="entry name" value="TPR_rpt"/>
</dbReference>
<dbReference type="InterPro" id="IPR011990">
    <property type="entry name" value="TPR-like_helical_dom_sf"/>
</dbReference>
<keyword evidence="6" id="KW-1185">Reference proteome</keyword>
<dbReference type="Proteomes" id="UP000054097">
    <property type="component" value="Unassembled WGS sequence"/>
</dbReference>
<dbReference type="InterPro" id="IPR053137">
    <property type="entry name" value="NLR-like"/>
</dbReference>
<evidence type="ECO:0000256" key="3">
    <source>
        <dbReference type="SAM" id="MobiDB-lite"/>
    </source>
</evidence>
<dbReference type="OrthoDB" id="630895at2759"/>
<proteinExistence type="predicted"/>
<dbReference type="InterPro" id="IPR016035">
    <property type="entry name" value="Acyl_Trfase/lysoPLipase"/>
</dbReference>
<protein>
    <recommendedName>
        <fullName evidence="4">PNPLA domain-containing protein</fullName>
    </recommendedName>
</protein>
<dbReference type="HOGENOM" id="CLU_000288_125_6_1"/>
<dbReference type="GO" id="GO:0046486">
    <property type="term" value="P:glycerolipid metabolic process"/>
    <property type="evidence" value="ECO:0007669"/>
    <property type="project" value="UniProtKB-ARBA"/>
</dbReference>
<evidence type="ECO:0000259" key="4">
    <source>
        <dbReference type="PROSITE" id="PS51635"/>
    </source>
</evidence>
<evidence type="ECO:0000256" key="2">
    <source>
        <dbReference type="PROSITE-ProRule" id="PRU01161"/>
    </source>
</evidence>
<accession>A0A0C3B2U8</accession>
<evidence type="ECO:0000256" key="1">
    <source>
        <dbReference type="ARBA" id="ARBA00023098"/>
    </source>
</evidence>
<organism evidence="5 6">
    <name type="scientific">Serendipita vermifera MAFF 305830</name>
    <dbReference type="NCBI Taxonomy" id="933852"/>
    <lineage>
        <taxon>Eukaryota</taxon>
        <taxon>Fungi</taxon>
        <taxon>Dikarya</taxon>
        <taxon>Basidiomycota</taxon>
        <taxon>Agaricomycotina</taxon>
        <taxon>Agaricomycetes</taxon>
        <taxon>Sebacinales</taxon>
        <taxon>Serendipitaceae</taxon>
        <taxon>Serendipita</taxon>
    </lineage>
</organism>
<dbReference type="InterPro" id="IPR002641">
    <property type="entry name" value="PNPLA_dom"/>
</dbReference>
<reference evidence="6" key="2">
    <citation type="submission" date="2015-01" db="EMBL/GenBank/DDBJ databases">
        <title>Evolutionary Origins and Diversification of the Mycorrhizal Mutualists.</title>
        <authorList>
            <consortium name="DOE Joint Genome Institute"/>
            <consortium name="Mycorrhizal Genomics Consortium"/>
            <person name="Kohler A."/>
            <person name="Kuo A."/>
            <person name="Nagy L.G."/>
            <person name="Floudas D."/>
            <person name="Copeland A."/>
            <person name="Barry K.W."/>
            <person name="Cichocki N."/>
            <person name="Veneault-Fourrey C."/>
            <person name="LaButti K."/>
            <person name="Lindquist E.A."/>
            <person name="Lipzen A."/>
            <person name="Lundell T."/>
            <person name="Morin E."/>
            <person name="Murat C."/>
            <person name="Riley R."/>
            <person name="Ohm R."/>
            <person name="Sun H."/>
            <person name="Tunlid A."/>
            <person name="Henrissat B."/>
            <person name="Grigoriev I.V."/>
            <person name="Hibbett D.S."/>
            <person name="Martin F."/>
        </authorList>
    </citation>
    <scope>NUCLEOTIDE SEQUENCE [LARGE SCALE GENOMIC DNA]</scope>
    <source>
        <strain evidence="6">MAFF 305830</strain>
    </source>
</reference>
<dbReference type="Gene3D" id="1.25.40.10">
    <property type="entry name" value="Tetratricopeptide repeat domain"/>
    <property type="match status" value="3"/>
</dbReference>
<sequence length="1094" mass="121757">MSPRRNLKVASFDGGGIRTFSQLGMMREIMHRVRWDKYPNDHNRVVLPCEHFDLIGGSDTGGLVAILFVKLRMSVEEVIAEFSVIVDQVYVKDLEPIDRTTRLKSCIEQLLIKRGLTIDARLESDIHPEGCMGFSLAALRANVSNKVYLRTYPARRQPPSAITIVDAILATCASQPDFAHTTFGTGYNRKEYVGAGVGANNPVRHVIAEAQSYFGGEPSISLLLSLGSGYRGIMSLPHNGSSDDALHHLAVDIMADCEQKAQEVRQQIGRTGVYFRFSVEQGMQKDKHTLAEELGWISAQTDSYLSTQETLEQLDKCVERLKAPTADITLNQLNRLSGLPPGYVEVHAVAIQPDFSECQISQFKGSEKKATQPDKSYLDVLCGTSLQGASHSVQKLPVDTENLVVTTQEDETPLPGNESAGEPTPTQDPAPIPAERPTIWAETVSSSRTSRSWSTYYEPDQADSCLDKGFPASPLQERESCHNQDSFQVKTPEEVATQADSVELVVLTIKHELALTYAEVGNDSKAELLQAAVFEGRKLWLGLDHPDTLTAMVSLASTYYRQKRYQEAEDLYILSLEGWKTRQETESPDARLAIRNLGMIYREQGRHSNDEGLLNSRSIIECDIGGLLPVALPISRDVVRLPGPEPEAPTPELVCDISETLTRDSVASTTETLQADISTDKDEKHEAEKRASLVAMASLASSYHQKKQYSEAEPLYLEALAGWSSLLGLEHSEAITVMHNLGSMYYEQGLHSKAVPYQVSVLEARTTRLGPTHLETLAAMACLASTYYAQSRYLDAEPLFISILEGWDAQIGVDHLDALEAMTSLASIRHRTKHYQRAEALYIKVLDSRRSQLGAEHSDTLTTMHNLALMYHEQGRFKEAEDLQLKVLKGRKVHLGSEDLATLTAMHTLAMTYYKQGRHLEAEQLQTTVLYGRKAQLGNTALATLTAMYSLASTYHKQGQYTKAEDLRLKVFESRKHQLGLEHPDTLIAMAKLASTYYSQGRHLDASKLQVKDLELCTKLYGCDSEQVAVCAHNLGLSYWHLRRFIAAKELAIVAAKAYKKLFGAQDSRFKAATKLLELLNEPIHDKQWYYSLL</sequence>
<reference evidence="5 6" key="1">
    <citation type="submission" date="2014-04" db="EMBL/GenBank/DDBJ databases">
        <authorList>
            <consortium name="DOE Joint Genome Institute"/>
            <person name="Kuo A."/>
            <person name="Zuccaro A."/>
            <person name="Kohler A."/>
            <person name="Nagy L.G."/>
            <person name="Floudas D."/>
            <person name="Copeland A."/>
            <person name="Barry K.W."/>
            <person name="Cichocki N."/>
            <person name="Veneault-Fourrey C."/>
            <person name="LaButti K."/>
            <person name="Lindquist E.A."/>
            <person name="Lipzen A."/>
            <person name="Lundell T."/>
            <person name="Morin E."/>
            <person name="Murat C."/>
            <person name="Sun H."/>
            <person name="Tunlid A."/>
            <person name="Henrissat B."/>
            <person name="Grigoriev I.V."/>
            <person name="Hibbett D.S."/>
            <person name="Martin F."/>
            <person name="Nordberg H.P."/>
            <person name="Cantor M.N."/>
            <person name="Hua S.X."/>
        </authorList>
    </citation>
    <scope>NUCLEOTIDE SEQUENCE [LARGE SCALE GENOMIC DNA]</scope>
    <source>
        <strain evidence="5 6">MAFF 305830</strain>
    </source>
</reference>
<evidence type="ECO:0000313" key="6">
    <source>
        <dbReference type="Proteomes" id="UP000054097"/>
    </source>
</evidence>
<dbReference type="AlphaFoldDB" id="A0A0C3B2U8"/>
<dbReference type="PROSITE" id="PS51635">
    <property type="entry name" value="PNPLA"/>
    <property type="match status" value="1"/>
</dbReference>